<dbReference type="GO" id="GO:0003723">
    <property type="term" value="F:RNA binding"/>
    <property type="evidence" value="ECO:0007669"/>
    <property type="project" value="TreeGrafter"/>
</dbReference>
<reference evidence="4 5" key="1">
    <citation type="journal article" date="2015" name="Genome Biol. Evol.">
        <title>Comparative Genomics of a Bacterivorous Green Alga Reveals Evolutionary Causalities and Consequences of Phago-Mixotrophic Mode of Nutrition.</title>
        <authorList>
            <person name="Burns J.A."/>
            <person name="Paasch A."/>
            <person name="Narechania A."/>
            <person name="Kim E."/>
        </authorList>
    </citation>
    <scope>NUCLEOTIDE SEQUENCE [LARGE SCALE GENOMIC DNA]</scope>
    <source>
        <strain evidence="4 5">PLY_AMNH</strain>
    </source>
</reference>
<protein>
    <submittedName>
        <fullName evidence="4">Uncharacterized protein</fullName>
    </submittedName>
</protein>
<organism evidence="4 5">
    <name type="scientific">Cymbomonas tetramitiformis</name>
    <dbReference type="NCBI Taxonomy" id="36881"/>
    <lineage>
        <taxon>Eukaryota</taxon>
        <taxon>Viridiplantae</taxon>
        <taxon>Chlorophyta</taxon>
        <taxon>Pyramimonadophyceae</taxon>
        <taxon>Pyramimonadales</taxon>
        <taxon>Pyramimonadaceae</taxon>
        <taxon>Cymbomonas</taxon>
    </lineage>
</organism>
<dbReference type="EMBL" id="LGRX02003566">
    <property type="protein sequence ID" value="KAK3282056.1"/>
    <property type="molecule type" value="Genomic_DNA"/>
</dbReference>
<evidence type="ECO:0000256" key="1">
    <source>
        <dbReference type="ARBA" id="ARBA00004123"/>
    </source>
</evidence>
<sequence>MPRCFPCDDVDPTVQKERLSMAAKLGYDCIALNHVMQGKVKESDGCAIKLTEADKATVGIPEAKSCQQSLLRDAKPGIQQCTRVTVVLRDVAHALELNSSKAVLSTYDIVAVQPSCDRTFEKACATLDTDIISMDLTRRLPFRLRTKDIQLALSRGVLFEICYSGAIQGSGGGRRQLFGQAAALIQAAGRNAVCVSSGAVRAMDLRGPYDVANLCTCFSLDPGSAKAAISEQCRKVLAHGAARKTYRGVIKVEMELGSS</sequence>
<accession>A0AAE0GQ57</accession>
<dbReference type="InterPro" id="IPR016195">
    <property type="entry name" value="Pol/histidinol_Pase-like"/>
</dbReference>
<dbReference type="Proteomes" id="UP001190700">
    <property type="component" value="Unassembled WGS sequence"/>
</dbReference>
<proteinExistence type="inferred from homology"/>
<dbReference type="Gene3D" id="3.20.20.140">
    <property type="entry name" value="Metal-dependent hydrolases"/>
    <property type="match status" value="1"/>
</dbReference>
<comment type="subcellular location">
    <subcellularLocation>
        <location evidence="1">Nucleus</location>
    </subcellularLocation>
</comment>
<dbReference type="SUPFAM" id="SSF89550">
    <property type="entry name" value="PHP domain-like"/>
    <property type="match status" value="1"/>
</dbReference>
<dbReference type="PANTHER" id="PTHR13031">
    <property type="entry name" value="RIBONUCLEASE P SUBUNIT P30"/>
    <property type="match status" value="1"/>
</dbReference>
<comment type="caution">
    <text evidence="4">The sequence shown here is derived from an EMBL/GenBank/DDBJ whole genome shotgun (WGS) entry which is preliminary data.</text>
</comment>
<dbReference type="GO" id="GO:0008033">
    <property type="term" value="P:tRNA processing"/>
    <property type="evidence" value="ECO:0007669"/>
    <property type="project" value="UniProtKB-KW"/>
</dbReference>
<dbReference type="AlphaFoldDB" id="A0AAE0GQ57"/>
<keyword evidence="5" id="KW-1185">Reference proteome</keyword>
<dbReference type="InterPro" id="IPR002738">
    <property type="entry name" value="RNase_P_p30"/>
</dbReference>
<evidence type="ECO:0000313" key="4">
    <source>
        <dbReference type="EMBL" id="KAK3282056.1"/>
    </source>
</evidence>
<evidence type="ECO:0000256" key="2">
    <source>
        <dbReference type="ARBA" id="ARBA00007331"/>
    </source>
</evidence>
<keyword evidence="3" id="KW-0819">tRNA processing</keyword>
<comment type="similarity">
    <text evidence="2">Belongs to the eukaryotic/archaeal RNase P protein component 3 family.</text>
</comment>
<dbReference type="Pfam" id="PF01876">
    <property type="entry name" value="RNase_P_p30"/>
    <property type="match status" value="1"/>
</dbReference>
<dbReference type="GO" id="GO:0005655">
    <property type="term" value="C:nucleolar ribonuclease P complex"/>
    <property type="evidence" value="ECO:0007669"/>
    <property type="project" value="TreeGrafter"/>
</dbReference>
<gene>
    <name evidence="4" type="ORF">CYMTET_10184</name>
</gene>
<name>A0AAE0GQ57_9CHLO</name>
<evidence type="ECO:0000256" key="3">
    <source>
        <dbReference type="ARBA" id="ARBA00022694"/>
    </source>
</evidence>
<evidence type="ECO:0000313" key="5">
    <source>
        <dbReference type="Proteomes" id="UP001190700"/>
    </source>
</evidence>
<dbReference type="PANTHER" id="PTHR13031:SF0">
    <property type="entry name" value="RIBONUCLEASE P PROTEIN SUBUNIT P30"/>
    <property type="match status" value="1"/>
</dbReference>